<evidence type="ECO:0000256" key="5">
    <source>
        <dbReference type="SAM" id="Phobius"/>
    </source>
</evidence>
<evidence type="ECO:0000313" key="8">
    <source>
        <dbReference type="Proteomes" id="UP000278542"/>
    </source>
</evidence>
<feature type="transmembrane region" description="Helical" evidence="5">
    <location>
        <begin position="254"/>
        <end position="273"/>
    </location>
</feature>
<dbReference type="RefSeq" id="WP_121145358.1">
    <property type="nucleotide sequence ID" value="NZ_RBWY01000003.1"/>
</dbReference>
<keyword evidence="8" id="KW-1185">Reference proteome</keyword>
<keyword evidence="2 5" id="KW-0812">Transmembrane</keyword>
<dbReference type="PROSITE" id="PS50850">
    <property type="entry name" value="MFS"/>
    <property type="match status" value="1"/>
</dbReference>
<evidence type="ECO:0000256" key="2">
    <source>
        <dbReference type="ARBA" id="ARBA00022692"/>
    </source>
</evidence>
<evidence type="ECO:0000313" key="7">
    <source>
        <dbReference type="EMBL" id="RKS85205.1"/>
    </source>
</evidence>
<evidence type="ECO:0000256" key="3">
    <source>
        <dbReference type="ARBA" id="ARBA00022989"/>
    </source>
</evidence>
<dbReference type="SUPFAM" id="SSF103473">
    <property type="entry name" value="MFS general substrate transporter"/>
    <property type="match status" value="1"/>
</dbReference>
<dbReference type="PANTHER" id="PTHR23508">
    <property type="entry name" value="CARBOXYLIC ACID TRANSPORTER PROTEIN HOMOLOG"/>
    <property type="match status" value="1"/>
</dbReference>
<name>A0A495RCV9_9GAMM</name>
<feature type="transmembrane region" description="Helical" evidence="5">
    <location>
        <begin position="146"/>
        <end position="170"/>
    </location>
</feature>
<feature type="transmembrane region" description="Helical" evidence="5">
    <location>
        <begin position="322"/>
        <end position="342"/>
    </location>
</feature>
<comment type="caution">
    <text evidence="7">The sequence shown here is derived from an EMBL/GenBank/DDBJ whole genome shotgun (WGS) entry which is preliminary data.</text>
</comment>
<comment type="subcellular location">
    <subcellularLocation>
        <location evidence="1">Membrane</location>
        <topology evidence="1">Multi-pass membrane protein</topology>
    </subcellularLocation>
</comment>
<evidence type="ECO:0000259" key="6">
    <source>
        <dbReference type="PROSITE" id="PS50850"/>
    </source>
</evidence>
<evidence type="ECO:0000256" key="1">
    <source>
        <dbReference type="ARBA" id="ARBA00004141"/>
    </source>
</evidence>
<protein>
    <submittedName>
        <fullName evidence="7">Benzoate transport</fullName>
    </submittedName>
</protein>
<dbReference type="InterPro" id="IPR020846">
    <property type="entry name" value="MFS_dom"/>
</dbReference>
<keyword evidence="3 5" id="KW-1133">Transmembrane helix</keyword>
<dbReference type="AlphaFoldDB" id="A0A495RCV9"/>
<dbReference type="PANTHER" id="PTHR23508:SF10">
    <property type="entry name" value="CARBOXYLIC ACID TRANSPORTER PROTEIN HOMOLOG"/>
    <property type="match status" value="1"/>
</dbReference>
<dbReference type="Proteomes" id="UP000278542">
    <property type="component" value="Unassembled WGS sequence"/>
</dbReference>
<feature type="transmembrane region" description="Helical" evidence="5">
    <location>
        <begin position="383"/>
        <end position="404"/>
    </location>
</feature>
<feature type="transmembrane region" description="Helical" evidence="5">
    <location>
        <begin position="20"/>
        <end position="47"/>
    </location>
</feature>
<feature type="transmembrane region" description="Helical" evidence="5">
    <location>
        <begin position="87"/>
        <end position="107"/>
    </location>
</feature>
<feature type="transmembrane region" description="Helical" evidence="5">
    <location>
        <begin position="59"/>
        <end position="80"/>
    </location>
</feature>
<dbReference type="CDD" id="cd17365">
    <property type="entry name" value="MFS_PcaK_like"/>
    <property type="match status" value="1"/>
</dbReference>
<evidence type="ECO:0000256" key="4">
    <source>
        <dbReference type="ARBA" id="ARBA00023136"/>
    </source>
</evidence>
<feature type="transmembrane region" description="Helical" evidence="5">
    <location>
        <begin position="176"/>
        <end position="196"/>
    </location>
</feature>
<reference evidence="7 8" key="1">
    <citation type="submission" date="2018-10" db="EMBL/GenBank/DDBJ databases">
        <title>Genomic Encyclopedia of Type Strains, Phase IV (KMG-IV): sequencing the most valuable type-strain genomes for metagenomic binning, comparative biology and taxonomic classification.</title>
        <authorList>
            <person name="Goeker M."/>
        </authorList>
    </citation>
    <scope>NUCLEOTIDE SEQUENCE [LARGE SCALE GENOMIC DNA]</scope>
    <source>
        <strain evidence="7 8">DSM 22228</strain>
    </source>
</reference>
<feature type="transmembrane region" description="Helical" evidence="5">
    <location>
        <begin position="113"/>
        <end position="134"/>
    </location>
</feature>
<feature type="transmembrane region" description="Helical" evidence="5">
    <location>
        <begin position="348"/>
        <end position="371"/>
    </location>
</feature>
<dbReference type="EMBL" id="RBWY01000003">
    <property type="protein sequence ID" value="RKS85205.1"/>
    <property type="molecule type" value="Genomic_DNA"/>
</dbReference>
<feature type="domain" description="Major facilitator superfamily (MFS) profile" evidence="6">
    <location>
        <begin position="22"/>
        <end position="434"/>
    </location>
</feature>
<feature type="transmembrane region" description="Helical" evidence="5">
    <location>
        <begin position="410"/>
        <end position="429"/>
    </location>
</feature>
<dbReference type="GO" id="GO:0046943">
    <property type="term" value="F:carboxylic acid transmembrane transporter activity"/>
    <property type="evidence" value="ECO:0007669"/>
    <property type="project" value="TreeGrafter"/>
</dbReference>
<gene>
    <name evidence="7" type="ORF">DES39_1715</name>
</gene>
<dbReference type="Pfam" id="PF07690">
    <property type="entry name" value="MFS_1"/>
    <property type="match status" value="1"/>
</dbReference>
<proteinExistence type="predicted"/>
<feature type="transmembrane region" description="Helical" evidence="5">
    <location>
        <begin position="285"/>
        <end position="310"/>
    </location>
</feature>
<dbReference type="GO" id="GO:0005886">
    <property type="term" value="C:plasma membrane"/>
    <property type="evidence" value="ECO:0007669"/>
    <property type="project" value="TreeGrafter"/>
</dbReference>
<sequence length="437" mass="47179">MDVSEIKQTIYHGKMNHFQILVITICVLISLIDGFDVLTIAFVAPSISTQWELSPEQLGVLFSAGLVGMVLGALVISPFADKLGRRVIILCCLVILTIGMFASGLAMSHTELVIARIFTGLGMGAILPGINTVVAEYSSNRYRSLAISFMAAGYTVGALIGGVFSIYLIKYFGWQSVFYFGGIFSAIMIGVVFYQLPESLDFILGKNSHKNLTKLNHLLGKLGLQRCDSFPKAATSQAEVQHFNLLLTPKMLKATILLCVSNFMLMCSFYFLANWTPKILVNLGYSNALSITGSLLMNIFGIAGGILLGWFSKKYSVQKASALMLIVAFIAVTLFGFSANLLPLLFTLIAFIGFTIYGAMAGLYATAPIVFPPQIRATGTGIVLGLARLGAALGPYIAGLLIAAELPRGCYFFILALPLLIAASCIYIIKPYCELPD</sequence>
<dbReference type="Gene3D" id="1.20.1250.20">
    <property type="entry name" value="MFS general substrate transporter like domains"/>
    <property type="match status" value="1"/>
</dbReference>
<dbReference type="InterPro" id="IPR036259">
    <property type="entry name" value="MFS_trans_sf"/>
</dbReference>
<organism evidence="7 8">
    <name type="scientific">Orbus hercynius</name>
    <dbReference type="NCBI Taxonomy" id="593135"/>
    <lineage>
        <taxon>Bacteria</taxon>
        <taxon>Pseudomonadati</taxon>
        <taxon>Pseudomonadota</taxon>
        <taxon>Gammaproteobacteria</taxon>
        <taxon>Orbales</taxon>
        <taxon>Orbaceae</taxon>
        <taxon>Orbus</taxon>
    </lineage>
</organism>
<keyword evidence="4 5" id="KW-0472">Membrane</keyword>
<dbReference type="InterPro" id="IPR011701">
    <property type="entry name" value="MFS"/>
</dbReference>
<accession>A0A495RCV9</accession>
<dbReference type="OrthoDB" id="7066727at2"/>